<feature type="compositionally biased region" description="Basic residues" evidence="1">
    <location>
        <begin position="1"/>
        <end position="23"/>
    </location>
</feature>
<name>A0A6J5RN74_9CAUD</name>
<gene>
    <name evidence="2" type="ORF">UFOVP1279_49</name>
</gene>
<protein>
    <submittedName>
        <fullName evidence="2">Uncharacterized protein</fullName>
    </submittedName>
</protein>
<evidence type="ECO:0000256" key="1">
    <source>
        <dbReference type="SAM" id="MobiDB-lite"/>
    </source>
</evidence>
<proteinExistence type="predicted"/>
<organism evidence="2">
    <name type="scientific">uncultured Caudovirales phage</name>
    <dbReference type="NCBI Taxonomy" id="2100421"/>
    <lineage>
        <taxon>Viruses</taxon>
        <taxon>Duplodnaviria</taxon>
        <taxon>Heunggongvirae</taxon>
        <taxon>Uroviricota</taxon>
        <taxon>Caudoviricetes</taxon>
        <taxon>Peduoviridae</taxon>
        <taxon>Maltschvirus</taxon>
        <taxon>Maltschvirus maltsch</taxon>
    </lineage>
</organism>
<dbReference type="EMBL" id="LR797224">
    <property type="protein sequence ID" value="CAB4195118.1"/>
    <property type="molecule type" value="Genomic_DNA"/>
</dbReference>
<sequence>MNKDPKAHKKLKLGKRKGGRKLRPQALMPPMQPGDTLLMKGGEPVRPKQVANDQRSRLKADANPASPTGKPVTPAEQAQRKLAGQKSAMGSKGKTEAPPQAPAPEQPAMADKSAAASEALANGTPLALTSEESALAMTAAKKAGLQVAHQGVNSWSMTFTNGDVLLIKVS</sequence>
<feature type="region of interest" description="Disordered" evidence="1">
    <location>
        <begin position="1"/>
        <end position="124"/>
    </location>
</feature>
<reference evidence="2" key="1">
    <citation type="submission" date="2020-05" db="EMBL/GenBank/DDBJ databases">
        <authorList>
            <person name="Chiriac C."/>
            <person name="Salcher M."/>
            <person name="Ghai R."/>
            <person name="Kavagutti S V."/>
        </authorList>
    </citation>
    <scope>NUCLEOTIDE SEQUENCE</scope>
</reference>
<feature type="compositionally biased region" description="Low complexity" evidence="1">
    <location>
        <begin position="106"/>
        <end position="121"/>
    </location>
</feature>
<evidence type="ECO:0000313" key="2">
    <source>
        <dbReference type="EMBL" id="CAB4195118.1"/>
    </source>
</evidence>
<accession>A0A6J5RN74</accession>